<accession>A0A5E4W5K1</accession>
<dbReference type="Proteomes" id="UP000343335">
    <property type="component" value="Unassembled WGS sequence"/>
</dbReference>
<sequence>MTTINSAVPVITYQPINQPVKTDAVIPGSQSAPGGAESVEELLGQLAESVDEAIETLKLADQIDAGAEDLGVSGEANDTGTEVSEYEGNGQSGHERDEAEDEHETRAAAEDEGGDNDTATSARLAMTTDALKPAVENLRTATEKGIQALSAATGKPVRGTALPEYDIQNMVDALKRSPDLFLMMLSNELTTLIDGVLEGCLQRQQERNAVMADLNAVMAELRKLAKEYPGDKQIPAGKLEEILISLHPSSPLRTDPALQQQVLARVEAAQQDWAAIEAECLNDPTVKSWEKTYAPCRVYVDSDGRTHFQALPGSPYYPQGKWGNGVDDQYCGWIDTKHKSAAASAWTKHASAAEASEKEQRASLADVLVAYGIYAKDKLPTSGELVDVAVENITAKVNTMSSEQQLQMLTIQKFMNGRNEAFSMSSNVNKSSADNRGTIVGNLRG</sequence>
<feature type="compositionally biased region" description="Polar residues" evidence="1">
    <location>
        <begin position="425"/>
        <end position="435"/>
    </location>
</feature>
<name>A0A5E4W5K1_9BURK</name>
<feature type="region of interest" description="Disordered" evidence="1">
    <location>
        <begin position="425"/>
        <end position="445"/>
    </location>
</feature>
<protein>
    <submittedName>
        <fullName evidence="2">Uncharacterized protein</fullName>
    </submittedName>
</protein>
<feature type="region of interest" description="Disordered" evidence="1">
    <location>
        <begin position="70"/>
        <end position="119"/>
    </location>
</feature>
<evidence type="ECO:0000313" key="3">
    <source>
        <dbReference type="Proteomes" id="UP000343335"/>
    </source>
</evidence>
<dbReference type="AlphaFoldDB" id="A0A5E4W5K1"/>
<feature type="compositionally biased region" description="Basic and acidic residues" evidence="1">
    <location>
        <begin position="93"/>
        <end position="109"/>
    </location>
</feature>
<evidence type="ECO:0000256" key="1">
    <source>
        <dbReference type="SAM" id="MobiDB-lite"/>
    </source>
</evidence>
<gene>
    <name evidence="2" type="ORF">PCO31010_03102</name>
</gene>
<evidence type="ECO:0000313" key="2">
    <source>
        <dbReference type="EMBL" id="VVE19908.1"/>
    </source>
</evidence>
<dbReference type="RefSeq" id="WP_150665017.1">
    <property type="nucleotide sequence ID" value="NZ_CABPSA010000005.1"/>
</dbReference>
<proteinExistence type="predicted"/>
<dbReference type="EMBL" id="CABPSA010000005">
    <property type="protein sequence ID" value="VVE19908.1"/>
    <property type="molecule type" value="Genomic_DNA"/>
</dbReference>
<organism evidence="2 3">
    <name type="scientific">Pandoraea commovens</name>
    <dbReference type="NCBI Taxonomy" id="2508289"/>
    <lineage>
        <taxon>Bacteria</taxon>
        <taxon>Pseudomonadati</taxon>
        <taxon>Pseudomonadota</taxon>
        <taxon>Betaproteobacteria</taxon>
        <taxon>Burkholderiales</taxon>
        <taxon>Burkholderiaceae</taxon>
        <taxon>Pandoraea</taxon>
    </lineage>
</organism>
<reference evidence="2 3" key="1">
    <citation type="submission" date="2019-08" db="EMBL/GenBank/DDBJ databases">
        <authorList>
            <person name="Peeters C."/>
        </authorList>
    </citation>
    <scope>NUCLEOTIDE SEQUENCE [LARGE SCALE GENOMIC DNA]</scope>
    <source>
        <strain evidence="2 3">LMG 31010</strain>
    </source>
</reference>